<dbReference type="InterPro" id="IPR018488">
    <property type="entry name" value="cNMP-bd_CS"/>
</dbReference>
<keyword evidence="4" id="KW-1185">Reference proteome</keyword>
<reference evidence="3" key="1">
    <citation type="submission" date="2023-07" db="EMBL/GenBank/DDBJ databases">
        <authorList>
            <consortium name="AG Swart"/>
            <person name="Singh M."/>
            <person name="Singh A."/>
            <person name="Seah K."/>
            <person name="Emmerich C."/>
        </authorList>
    </citation>
    <scope>NUCLEOTIDE SEQUENCE</scope>
    <source>
        <strain evidence="3">DP1</strain>
    </source>
</reference>
<accession>A0AAD1X827</accession>
<feature type="region of interest" description="Disordered" evidence="1">
    <location>
        <begin position="863"/>
        <end position="897"/>
    </location>
</feature>
<dbReference type="PANTHER" id="PTHR23011:SF28">
    <property type="entry name" value="CYCLIC NUCLEOTIDE-BINDING DOMAIN CONTAINING PROTEIN"/>
    <property type="match status" value="1"/>
</dbReference>
<protein>
    <recommendedName>
        <fullName evidence="2">Cyclic nucleotide-binding domain-containing protein</fullName>
    </recommendedName>
</protein>
<dbReference type="InterPro" id="IPR014710">
    <property type="entry name" value="RmlC-like_jellyroll"/>
</dbReference>
<dbReference type="AlphaFoldDB" id="A0AAD1X827"/>
<feature type="compositionally biased region" description="Basic and acidic residues" evidence="1">
    <location>
        <begin position="577"/>
        <end position="595"/>
    </location>
</feature>
<dbReference type="PROSITE" id="PS50042">
    <property type="entry name" value="CNMP_BINDING_3"/>
    <property type="match status" value="3"/>
</dbReference>
<feature type="domain" description="Cyclic nucleotide-binding" evidence="2">
    <location>
        <begin position="308"/>
        <end position="357"/>
    </location>
</feature>
<name>A0AAD1X827_EUPCR</name>
<proteinExistence type="predicted"/>
<dbReference type="InterPro" id="IPR000595">
    <property type="entry name" value="cNMP-bd_dom"/>
</dbReference>
<dbReference type="Pfam" id="PF00027">
    <property type="entry name" value="cNMP_binding"/>
    <property type="match status" value="1"/>
</dbReference>
<dbReference type="PROSITE" id="PS00889">
    <property type="entry name" value="CNMP_BINDING_2"/>
    <property type="match status" value="1"/>
</dbReference>
<dbReference type="PROSITE" id="PS00888">
    <property type="entry name" value="CNMP_BINDING_1"/>
    <property type="match status" value="1"/>
</dbReference>
<evidence type="ECO:0000259" key="2">
    <source>
        <dbReference type="PROSITE" id="PS50042"/>
    </source>
</evidence>
<evidence type="ECO:0000313" key="4">
    <source>
        <dbReference type="Proteomes" id="UP001295684"/>
    </source>
</evidence>
<gene>
    <name evidence="3" type="ORF">ECRASSUSDP1_LOCUS7897</name>
</gene>
<dbReference type="Proteomes" id="UP001295684">
    <property type="component" value="Unassembled WGS sequence"/>
</dbReference>
<dbReference type="InterPro" id="IPR018490">
    <property type="entry name" value="cNMP-bd_dom_sf"/>
</dbReference>
<feature type="domain" description="Cyclic nucleotide-binding" evidence="2">
    <location>
        <begin position="244"/>
        <end position="290"/>
    </location>
</feature>
<comment type="caution">
    <text evidence="3">The sequence shown here is derived from an EMBL/GenBank/DDBJ whole genome shotgun (WGS) entry which is preliminary data.</text>
</comment>
<feature type="compositionally biased region" description="Polar residues" evidence="1">
    <location>
        <begin position="884"/>
        <end position="896"/>
    </location>
</feature>
<evidence type="ECO:0000313" key="3">
    <source>
        <dbReference type="EMBL" id="CAI2366624.1"/>
    </source>
</evidence>
<dbReference type="Gene3D" id="2.60.120.10">
    <property type="entry name" value="Jelly Rolls"/>
    <property type="match status" value="2"/>
</dbReference>
<dbReference type="PANTHER" id="PTHR23011">
    <property type="entry name" value="CYCLIC NUCLEOTIDE-BINDING DOMAIN CONTAINING PROTEIN"/>
    <property type="match status" value="1"/>
</dbReference>
<sequence>MDILDRIESSNWDPLASNCEEKGGTLEDNISILAADPNNRSKSQIAQLSDFFENNKNNFFSKLEKENGHKILEMIFKKIKLSTLASFCSSKSMDQDKYVIPKNIPIVEYGEYGDTFYIILKGRVSVRVPSVVESKMYTLTQLIRYLYQNFKYLIKDEEYEAALAMLKTYYPDSVKISQKGQVSLNYNYLEKKFEKHDSSTREGEDKNFQHLVKPLGLPQESARAIIEEEEEPTRPFGFRTLTRVAELGEGAGFGEVALLHKVPRTATITTLTDSIFAILEKKDFSSIMGRFYKSKLVRQVDLMDNFMVFKQLRESTKEKVCTLLKDCPTKFSSTILKEGDPIQNIYFITNGQFEITKTIYYKKNESKAKRKMDMDNITYTKYLSTKSDAKTFNPKLENVSHNQELDYKEFKKSTKGYYKVNSRLLSFEKFEIFGMVESIIGCPYSIVNLKCLSNDAQVYQISKEDFTTLFQGNTSVKKNIKQKLALMEERINLALEQLLIKLNEEFNKKDNNTSLNELLLRSINRQVIRSNFSKKSSQLHQDMEDTPSEIHEIAPPSKPKKGMTYLDLVNASAVTPEKARRNSQESTRRDKSPKIIETKDLELHFTKQQSLKSLRKANKIQSEIDTNSQSKPFALTAEKGKKKLTQLCVKISKRNTQKYHHKARVKSDSKEITIEENKFSQFKRADKNSSRSPSKSRVEKEVLKSSRLGEVHITTPKVNILQSQKSNMSDLSPVFKPTRNSQVAHTKIINVEEITPYKRKNRKTHRVTNASRNDLSASLITSEFIKFCDLNKLANHEDDALETPQKYQDKVVQSRDVSPLKLAQGLSSIVPVLITPQVRKGKKKLFGMDRTERINKLEMTTLKQSRKHKTNKSLENTRRKRDSNFNQPFKPNSPFKNNILEGLKLPNLGNKKRSEVKYSTNHKDLSFLHYKNASVFHGKKAPIMIDSVKLETSLSPTFDTPQKEVSNFPKPIKDPRYMRIKKSFKRMLSSALKSETAEKIKKSKMHGCKHGCKHGSIGSQPPESSVLSLLQKKAKQIAFASPVYQLPYKMTNNLNKSNF</sequence>
<organism evidence="3 4">
    <name type="scientific">Euplotes crassus</name>
    <dbReference type="NCBI Taxonomy" id="5936"/>
    <lineage>
        <taxon>Eukaryota</taxon>
        <taxon>Sar</taxon>
        <taxon>Alveolata</taxon>
        <taxon>Ciliophora</taxon>
        <taxon>Intramacronucleata</taxon>
        <taxon>Spirotrichea</taxon>
        <taxon>Hypotrichia</taxon>
        <taxon>Euplotida</taxon>
        <taxon>Euplotidae</taxon>
        <taxon>Moneuplotes</taxon>
    </lineage>
</organism>
<dbReference type="SUPFAM" id="SSF51206">
    <property type="entry name" value="cAMP-binding domain-like"/>
    <property type="match status" value="2"/>
</dbReference>
<evidence type="ECO:0000256" key="1">
    <source>
        <dbReference type="SAM" id="MobiDB-lite"/>
    </source>
</evidence>
<feature type="domain" description="Cyclic nucleotide-binding" evidence="2">
    <location>
        <begin position="59"/>
        <end position="126"/>
    </location>
</feature>
<feature type="region of interest" description="Disordered" evidence="1">
    <location>
        <begin position="683"/>
        <end position="702"/>
    </location>
</feature>
<dbReference type="EMBL" id="CAMPGE010007712">
    <property type="protein sequence ID" value="CAI2366624.1"/>
    <property type="molecule type" value="Genomic_DNA"/>
</dbReference>
<dbReference type="CDD" id="cd00038">
    <property type="entry name" value="CAP_ED"/>
    <property type="match status" value="1"/>
</dbReference>
<feature type="region of interest" description="Disordered" evidence="1">
    <location>
        <begin position="534"/>
        <end position="595"/>
    </location>
</feature>